<dbReference type="AlphaFoldDB" id="W4FM88"/>
<evidence type="ECO:0000313" key="1">
    <source>
        <dbReference type="EMBL" id="ETV68622.1"/>
    </source>
</evidence>
<protein>
    <submittedName>
        <fullName evidence="1">Uncharacterized protein</fullName>
    </submittedName>
</protein>
<organism evidence="1">
    <name type="scientific">Aphanomyces astaci</name>
    <name type="common">Crayfish plague agent</name>
    <dbReference type="NCBI Taxonomy" id="112090"/>
    <lineage>
        <taxon>Eukaryota</taxon>
        <taxon>Sar</taxon>
        <taxon>Stramenopiles</taxon>
        <taxon>Oomycota</taxon>
        <taxon>Saprolegniomycetes</taxon>
        <taxon>Saprolegniales</taxon>
        <taxon>Verrucalvaceae</taxon>
        <taxon>Aphanomyces</taxon>
    </lineage>
</organism>
<proteinExistence type="predicted"/>
<dbReference type="VEuPathDB" id="FungiDB:H257_15432"/>
<dbReference type="OrthoDB" id="82172at2759"/>
<dbReference type="RefSeq" id="XP_009841847.1">
    <property type="nucleotide sequence ID" value="XM_009843545.1"/>
</dbReference>
<gene>
    <name evidence="1" type="ORF">H257_15432</name>
</gene>
<dbReference type="GeneID" id="20817428"/>
<sequence length="134" mass="15132">MAPQRPCFFCCVPARKNKRTMEATFIKSHFDSQHKDLSWGPLTRRHFTKNEEDLHEGALDPFPAYDGRTVESCNEILAYLHSKPKKQCEDGLARMLMSICDALSLALGLNADDVRAFSVPDDDEVVAPARGQRH</sequence>
<name>W4FM88_APHAT</name>
<dbReference type="EMBL" id="KI913183">
    <property type="protein sequence ID" value="ETV68622.1"/>
    <property type="molecule type" value="Genomic_DNA"/>
</dbReference>
<accession>W4FM88</accession>
<reference evidence="1" key="1">
    <citation type="submission" date="2013-12" db="EMBL/GenBank/DDBJ databases">
        <title>The Genome Sequence of Aphanomyces astaci APO3.</title>
        <authorList>
            <consortium name="The Broad Institute Genomics Platform"/>
            <person name="Russ C."/>
            <person name="Tyler B."/>
            <person name="van West P."/>
            <person name="Dieguez-Uribeondo J."/>
            <person name="Young S.K."/>
            <person name="Zeng Q."/>
            <person name="Gargeya S."/>
            <person name="Fitzgerald M."/>
            <person name="Abouelleil A."/>
            <person name="Alvarado L."/>
            <person name="Chapman S.B."/>
            <person name="Gainer-Dewar J."/>
            <person name="Goldberg J."/>
            <person name="Griggs A."/>
            <person name="Gujja S."/>
            <person name="Hansen M."/>
            <person name="Howarth C."/>
            <person name="Imamovic A."/>
            <person name="Ireland A."/>
            <person name="Larimer J."/>
            <person name="McCowan C."/>
            <person name="Murphy C."/>
            <person name="Pearson M."/>
            <person name="Poon T.W."/>
            <person name="Priest M."/>
            <person name="Roberts A."/>
            <person name="Saif S."/>
            <person name="Shea T."/>
            <person name="Sykes S."/>
            <person name="Wortman J."/>
            <person name="Nusbaum C."/>
            <person name="Birren B."/>
        </authorList>
    </citation>
    <scope>NUCLEOTIDE SEQUENCE [LARGE SCALE GENOMIC DNA]</scope>
    <source>
        <strain evidence="1">APO3</strain>
    </source>
</reference>